<keyword evidence="1" id="KW-0732">Signal</keyword>
<sequence>MLTVLVLFSFMSTSFASARSLATCTCIHFNVSGAFQTPNYLSPRPLQNTCLLYSFMAPADHIIEAVFDTFEFSPRMER</sequence>
<dbReference type="WBParaSite" id="ALUE_0000471501-mRNA-1">
    <property type="protein sequence ID" value="ALUE_0000471501-mRNA-1"/>
    <property type="gene ID" value="ALUE_0000471501"/>
</dbReference>
<dbReference type="AlphaFoldDB" id="A0A0M3HR56"/>
<evidence type="ECO:0000313" key="3">
    <source>
        <dbReference type="WBParaSite" id="ALUE_0000471501-mRNA-1"/>
    </source>
</evidence>
<dbReference type="Proteomes" id="UP000036681">
    <property type="component" value="Unplaced"/>
</dbReference>
<feature type="chain" id="PRO_5005656643" evidence="1">
    <location>
        <begin position="19"/>
        <end position="78"/>
    </location>
</feature>
<organism evidence="2 3">
    <name type="scientific">Ascaris lumbricoides</name>
    <name type="common">Giant roundworm</name>
    <dbReference type="NCBI Taxonomy" id="6252"/>
    <lineage>
        <taxon>Eukaryota</taxon>
        <taxon>Metazoa</taxon>
        <taxon>Ecdysozoa</taxon>
        <taxon>Nematoda</taxon>
        <taxon>Chromadorea</taxon>
        <taxon>Rhabditida</taxon>
        <taxon>Spirurina</taxon>
        <taxon>Ascaridomorpha</taxon>
        <taxon>Ascaridoidea</taxon>
        <taxon>Ascarididae</taxon>
        <taxon>Ascaris</taxon>
    </lineage>
</organism>
<evidence type="ECO:0000313" key="2">
    <source>
        <dbReference type="Proteomes" id="UP000036681"/>
    </source>
</evidence>
<proteinExistence type="predicted"/>
<keyword evidence="2" id="KW-1185">Reference proteome</keyword>
<protein>
    <submittedName>
        <fullName evidence="3">Secreted protein</fullName>
    </submittedName>
</protein>
<reference evidence="3" key="1">
    <citation type="submission" date="2017-02" db="UniProtKB">
        <authorList>
            <consortium name="WormBaseParasite"/>
        </authorList>
    </citation>
    <scope>IDENTIFICATION</scope>
</reference>
<accession>A0A0M3HR56</accession>
<name>A0A0M3HR56_ASCLU</name>
<feature type="signal peptide" evidence="1">
    <location>
        <begin position="1"/>
        <end position="18"/>
    </location>
</feature>
<evidence type="ECO:0000256" key="1">
    <source>
        <dbReference type="SAM" id="SignalP"/>
    </source>
</evidence>